<dbReference type="Proteomes" id="UP000483820">
    <property type="component" value="Chromosome X"/>
</dbReference>
<dbReference type="InterPro" id="IPR046341">
    <property type="entry name" value="SET_dom_sf"/>
</dbReference>
<evidence type="ECO:0000259" key="10">
    <source>
        <dbReference type="PROSITE" id="PS50868"/>
    </source>
</evidence>
<dbReference type="EMBL" id="WUAV01000006">
    <property type="protein sequence ID" value="KAF1748369.1"/>
    <property type="molecule type" value="Genomic_DNA"/>
</dbReference>
<evidence type="ECO:0000256" key="6">
    <source>
        <dbReference type="ARBA" id="ARBA00022691"/>
    </source>
</evidence>
<dbReference type="InterPro" id="IPR003616">
    <property type="entry name" value="Post-SET_dom"/>
</dbReference>
<dbReference type="SUPFAM" id="SSF82199">
    <property type="entry name" value="SET domain"/>
    <property type="match status" value="2"/>
</dbReference>
<dbReference type="GeneID" id="9825357"/>
<dbReference type="GO" id="GO:0005694">
    <property type="term" value="C:chromosome"/>
    <property type="evidence" value="ECO:0007669"/>
    <property type="project" value="UniProtKB-SubCell"/>
</dbReference>
<feature type="domain" description="Post-SET" evidence="10">
    <location>
        <begin position="239"/>
        <end position="255"/>
    </location>
</feature>
<evidence type="ECO:0000256" key="2">
    <source>
        <dbReference type="ARBA" id="ARBA00004286"/>
    </source>
</evidence>
<proteinExistence type="predicted"/>
<evidence type="ECO:0000313" key="11">
    <source>
        <dbReference type="EMBL" id="KAF1748369.1"/>
    </source>
</evidence>
<dbReference type="InterPro" id="IPR050777">
    <property type="entry name" value="SET2_Histone-Lys_MeTrsfase"/>
</dbReference>
<keyword evidence="7" id="KW-0539">Nucleus</keyword>
<evidence type="ECO:0000313" key="12">
    <source>
        <dbReference type="Proteomes" id="UP000483820"/>
    </source>
</evidence>
<comment type="subcellular location">
    <subcellularLocation>
        <location evidence="2">Chromosome</location>
    </subcellularLocation>
    <subcellularLocation>
        <location evidence="1">Nucleus</location>
    </subcellularLocation>
</comment>
<dbReference type="Pfam" id="PF00856">
    <property type="entry name" value="SET"/>
    <property type="match status" value="2"/>
</dbReference>
<dbReference type="PROSITE" id="PS50280">
    <property type="entry name" value="SET"/>
    <property type="match status" value="2"/>
</dbReference>
<dbReference type="KEGG" id="crq:GCK72_024836"/>
<keyword evidence="5" id="KW-0808">Transferase</keyword>
<accession>A0A6A5G1F6</accession>
<dbReference type="InterPro" id="IPR001214">
    <property type="entry name" value="SET_dom"/>
</dbReference>
<evidence type="ECO:0000256" key="5">
    <source>
        <dbReference type="ARBA" id="ARBA00022679"/>
    </source>
</evidence>
<dbReference type="GO" id="GO:0005634">
    <property type="term" value="C:nucleus"/>
    <property type="evidence" value="ECO:0007669"/>
    <property type="project" value="UniProtKB-SubCell"/>
</dbReference>
<reference evidence="11 12" key="1">
    <citation type="submission" date="2019-12" db="EMBL/GenBank/DDBJ databases">
        <title>Chromosome-level assembly of the Caenorhabditis remanei genome.</title>
        <authorList>
            <person name="Teterina A.A."/>
            <person name="Willis J.H."/>
            <person name="Phillips P.C."/>
        </authorList>
    </citation>
    <scope>NUCLEOTIDE SEQUENCE [LARGE SCALE GENOMIC DNA]</scope>
    <source>
        <strain evidence="11 12">PX506</strain>
        <tissue evidence="11">Whole organism</tissue>
    </source>
</reference>
<dbReference type="Gene3D" id="2.170.270.10">
    <property type="entry name" value="SET domain"/>
    <property type="match status" value="2"/>
</dbReference>
<dbReference type="RefSeq" id="XP_053579643.1">
    <property type="nucleotide sequence ID" value="XM_053736077.1"/>
</dbReference>
<feature type="compositionally biased region" description="Basic residues" evidence="8">
    <location>
        <begin position="584"/>
        <end position="594"/>
    </location>
</feature>
<dbReference type="PROSITE" id="PS50868">
    <property type="entry name" value="POST_SET"/>
    <property type="match status" value="2"/>
</dbReference>
<evidence type="ECO:0000256" key="4">
    <source>
        <dbReference type="ARBA" id="ARBA00022603"/>
    </source>
</evidence>
<comment type="caution">
    <text evidence="11">The sequence shown here is derived from an EMBL/GenBank/DDBJ whole genome shotgun (WGS) entry which is preliminary data.</text>
</comment>
<gene>
    <name evidence="11" type="ORF">GCK72_024836</name>
</gene>
<dbReference type="AlphaFoldDB" id="A0A6A5G1F6"/>
<evidence type="ECO:0000259" key="9">
    <source>
        <dbReference type="PROSITE" id="PS50280"/>
    </source>
</evidence>
<evidence type="ECO:0000256" key="7">
    <source>
        <dbReference type="ARBA" id="ARBA00023242"/>
    </source>
</evidence>
<dbReference type="GO" id="GO:0008168">
    <property type="term" value="F:methyltransferase activity"/>
    <property type="evidence" value="ECO:0007669"/>
    <property type="project" value="UniProtKB-KW"/>
</dbReference>
<keyword evidence="6" id="KW-0949">S-adenosyl-L-methionine</keyword>
<protein>
    <recommendedName>
        <fullName evidence="13">Histone-lysine N-methyltransferase</fullName>
    </recommendedName>
</protein>
<keyword evidence="4" id="KW-0489">Methyltransferase</keyword>
<feature type="domain" description="SET" evidence="9">
    <location>
        <begin position="112"/>
        <end position="232"/>
    </location>
</feature>
<dbReference type="SMART" id="SM00317">
    <property type="entry name" value="SET"/>
    <property type="match status" value="2"/>
</dbReference>
<keyword evidence="3" id="KW-0158">Chromosome</keyword>
<organism evidence="11 12">
    <name type="scientific">Caenorhabditis remanei</name>
    <name type="common">Caenorhabditis vulgaris</name>
    <dbReference type="NCBI Taxonomy" id="31234"/>
    <lineage>
        <taxon>Eukaryota</taxon>
        <taxon>Metazoa</taxon>
        <taxon>Ecdysozoa</taxon>
        <taxon>Nematoda</taxon>
        <taxon>Chromadorea</taxon>
        <taxon>Rhabditida</taxon>
        <taxon>Rhabditina</taxon>
        <taxon>Rhabditomorpha</taxon>
        <taxon>Rhabditoidea</taxon>
        <taxon>Rhabditidae</taxon>
        <taxon>Peloderinae</taxon>
        <taxon>Caenorhabditis</taxon>
    </lineage>
</organism>
<sequence length="640" mass="73024">MSSTRPMRAVNKKVVSYNDNLYDEDGDANNVFPKPLPVPDMNDLTKEAKKIRMSLHPSYIIPDEDKLFVKACEIRGCKCSTEACPNVAKKLECPKHCKRGCRNQNFRRNTCVDLVVADAGDKGSGVYALEELKKGRFLCAYFGDLISPDERNRRKELYKDEGLPHDYTFQAGSFFIDPTKRGNIAKYANHSCIPNMVAITYKLDGHHKNLMVIGYFAARNIGIGEELTVAYNFDYDPENSQICLCGATSCNGFMGKGPKKEDMVAEIPVRVPFKKTGVIGRVRNTKNVFKRQEVPKQANQPRIEALENDENNVDAARNGGNEQIVVQHVDHLDQEEELREQIAILGPERRTRSYTNDVMKTTFGKFHSHFKCKFHPTCDIKRLKTERVPLCEKLGCRCNDNSCENFAAKIECRANCSEQCENQRIRQNVCANIEVKQSVDTGNGLFAKEDINRGDQICIYAGPIIPKKEHEKRVLKYVEKNYSDFYAYKVGDLFVDPTESGNLARFANHSCSPNMVAERWQIDKRFEGYRTIVFIAKRPIREGDELTVHYGENINISQECRCGEDHCSGWIGQKKEEPAATKKPQTKRAPKRRAPPVMVDVVVREPTLTAEQEADLENYRHEWSLSRTQTKFYKSSYNAW</sequence>
<dbReference type="PANTHER" id="PTHR22884">
    <property type="entry name" value="SET DOMAIN PROTEINS"/>
    <property type="match status" value="1"/>
</dbReference>
<evidence type="ECO:0008006" key="13">
    <source>
        <dbReference type="Google" id="ProtNLM"/>
    </source>
</evidence>
<feature type="region of interest" description="Disordered" evidence="8">
    <location>
        <begin position="573"/>
        <end position="596"/>
    </location>
</feature>
<evidence type="ECO:0000256" key="8">
    <source>
        <dbReference type="SAM" id="MobiDB-lite"/>
    </source>
</evidence>
<dbReference type="GO" id="GO:0032259">
    <property type="term" value="P:methylation"/>
    <property type="evidence" value="ECO:0007669"/>
    <property type="project" value="UniProtKB-KW"/>
</dbReference>
<feature type="domain" description="SET" evidence="9">
    <location>
        <begin position="431"/>
        <end position="551"/>
    </location>
</feature>
<feature type="domain" description="Post-SET" evidence="10">
    <location>
        <begin position="556"/>
        <end position="572"/>
    </location>
</feature>
<dbReference type="CTD" id="9825357"/>
<name>A0A6A5G1F6_CAERE</name>
<dbReference type="SMART" id="SM00508">
    <property type="entry name" value="PostSET"/>
    <property type="match status" value="3"/>
</dbReference>
<evidence type="ECO:0000256" key="3">
    <source>
        <dbReference type="ARBA" id="ARBA00022454"/>
    </source>
</evidence>
<evidence type="ECO:0000256" key="1">
    <source>
        <dbReference type="ARBA" id="ARBA00004123"/>
    </source>
</evidence>